<protein>
    <submittedName>
        <fullName evidence="10">Branched-chain amino acid ABC transporter permease</fullName>
    </submittedName>
</protein>
<evidence type="ECO:0000256" key="3">
    <source>
        <dbReference type="ARBA" id="ARBA00022475"/>
    </source>
</evidence>
<dbReference type="Proteomes" id="UP001501004">
    <property type="component" value="Unassembled WGS sequence"/>
</dbReference>
<sequence length="292" mass="31238">MTFIDLLQSLVNGALLGGVYGGLAVGLSLLLGVLRIVNLAHSAVLMFSGLLYWQLVSGYGFDPLLMIIPVVAIAYFFGLGVHRGIAQYIARESDTTVILAFFGLMVILESIAIMIWKTDPRTLNLGYLDGVVDLGPINIPISRIVAAVITFAVLIALHIFLTRTLTGSAIRGMAQNRDVAEMAGINVNKLSRRVFAVGIALAAFGGTVLGLVSTLAPQEHMRWLAWAFLVVILGGLGSVMRTLVAGVAVGIFETVVGLLIPFQFTYLALYALLAVVLLIRNEGLGSIKQRTL</sequence>
<keyword evidence="3" id="KW-1003">Cell membrane</keyword>
<feature type="transmembrane region" description="Helical" evidence="9">
    <location>
        <begin position="97"/>
        <end position="117"/>
    </location>
</feature>
<comment type="subcellular location">
    <subcellularLocation>
        <location evidence="1">Cell membrane</location>
        <topology evidence="1">Multi-pass membrane protein</topology>
    </subcellularLocation>
</comment>
<feature type="transmembrane region" description="Helical" evidence="9">
    <location>
        <begin position="194"/>
        <end position="217"/>
    </location>
</feature>
<evidence type="ECO:0000256" key="4">
    <source>
        <dbReference type="ARBA" id="ARBA00022692"/>
    </source>
</evidence>
<feature type="transmembrane region" description="Helical" evidence="9">
    <location>
        <begin position="223"/>
        <end position="244"/>
    </location>
</feature>
<dbReference type="InterPro" id="IPR052157">
    <property type="entry name" value="BCAA_transport_permease"/>
</dbReference>
<evidence type="ECO:0000256" key="6">
    <source>
        <dbReference type="ARBA" id="ARBA00022989"/>
    </source>
</evidence>
<dbReference type="CDD" id="cd06582">
    <property type="entry name" value="TM_PBP1_LivH_like"/>
    <property type="match status" value="1"/>
</dbReference>
<evidence type="ECO:0000256" key="9">
    <source>
        <dbReference type="SAM" id="Phobius"/>
    </source>
</evidence>
<dbReference type="InterPro" id="IPR001851">
    <property type="entry name" value="ABC_transp_permease"/>
</dbReference>
<feature type="transmembrane region" description="Helical" evidence="9">
    <location>
        <begin position="36"/>
        <end position="53"/>
    </location>
</feature>
<evidence type="ECO:0000313" key="10">
    <source>
        <dbReference type="EMBL" id="GAA3734263.1"/>
    </source>
</evidence>
<organism evidence="10 11">
    <name type="scientific">Leifsonella bigeumensis</name>
    <dbReference type="NCBI Taxonomy" id="433643"/>
    <lineage>
        <taxon>Bacteria</taxon>
        <taxon>Bacillati</taxon>
        <taxon>Actinomycetota</taxon>
        <taxon>Actinomycetes</taxon>
        <taxon>Micrococcales</taxon>
        <taxon>Microbacteriaceae</taxon>
        <taxon>Leifsonella</taxon>
    </lineage>
</organism>
<dbReference type="Pfam" id="PF02653">
    <property type="entry name" value="BPD_transp_2"/>
    <property type="match status" value="1"/>
</dbReference>
<feature type="transmembrane region" description="Helical" evidence="9">
    <location>
        <begin position="256"/>
        <end position="279"/>
    </location>
</feature>
<dbReference type="PANTHER" id="PTHR11795">
    <property type="entry name" value="BRANCHED-CHAIN AMINO ACID TRANSPORT SYSTEM PERMEASE PROTEIN LIVH"/>
    <property type="match status" value="1"/>
</dbReference>
<evidence type="ECO:0000256" key="1">
    <source>
        <dbReference type="ARBA" id="ARBA00004651"/>
    </source>
</evidence>
<evidence type="ECO:0000256" key="2">
    <source>
        <dbReference type="ARBA" id="ARBA00022448"/>
    </source>
</evidence>
<keyword evidence="4 9" id="KW-0812">Transmembrane</keyword>
<reference evidence="11" key="1">
    <citation type="journal article" date="2019" name="Int. J. Syst. Evol. Microbiol.">
        <title>The Global Catalogue of Microorganisms (GCM) 10K type strain sequencing project: providing services to taxonomists for standard genome sequencing and annotation.</title>
        <authorList>
            <consortium name="The Broad Institute Genomics Platform"/>
            <consortium name="The Broad Institute Genome Sequencing Center for Infectious Disease"/>
            <person name="Wu L."/>
            <person name="Ma J."/>
        </authorList>
    </citation>
    <scope>NUCLEOTIDE SEQUENCE [LARGE SCALE GENOMIC DNA]</scope>
    <source>
        <strain evidence="11">JCM 16949</strain>
    </source>
</reference>
<evidence type="ECO:0000313" key="11">
    <source>
        <dbReference type="Proteomes" id="UP001501004"/>
    </source>
</evidence>
<evidence type="ECO:0000256" key="8">
    <source>
        <dbReference type="ARBA" id="ARBA00037998"/>
    </source>
</evidence>
<feature type="transmembrane region" description="Helical" evidence="9">
    <location>
        <begin position="6"/>
        <end position="29"/>
    </location>
</feature>
<keyword evidence="2" id="KW-0813">Transport</keyword>
<evidence type="ECO:0000256" key="7">
    <source>
        <dbReference type="ARBA" id="ARBA00023136"/>
    </source>
</evidence>
<evidence type="ECO:0000256" key="5">
    <source>
        <dbReference type="ARBA" id="ARBA00022970"/>
    </source>
</evidence>
<name>A0ABP7F9K8_9MICO</name>
<dbReference type="EMBL" id="BAABAE010000002">
    <property type="protein sequence ID" value="GAA3734263.1"/>
    <property type="molecule type" value="Genomic_DNA"/>
</dbReference>
<keyword evidence="11" id="KW-1185">Reference proteome</keyword>
<comment type="similarity">
    <text evidence="8">Belongs to the binding-protein-dependent transport system permease family. LivHM subfamily.</text>
</comment>
<keyword evidence="6 9" id="KW-1133">Transmembrane helix</keyword>
<feature type="transmembrane region" description="Helical" evidence="9">
    <location>
        <begin position="65"/>
        <end position="85"/>
    </location>
</feature>
<proteinExistence type="inferred from homology"/>
<accession>A0ABP7F9K8</accession>
<dbReference type="PANTHER" id="PTHR11795:SF445">
    <property type="entry name" value="AMINO ACID ABC TRANSPORTER PERMEASE PROTEIN"/>
    <property type="match status" value="1"/>
</dbReference>
<keyword evidence="7 9" id="KW-0472">Membrane</keyword>
<gene>
    <name evidence="10" type="ORF">GCM10022239_07970</name>
</gene>
<comment type="caution">
    <text evidence="10">The sequence shown here is derived from an EMBL/GenBank/DDBJ whole genome shotgun (WGS) entry which is preliminary data.</text>
</comment>
<feature type="transmembrane region" description="Helical" evidence="9">
    <location>
        <begin position="137"/>
        <end position="161"/>
    </location>
</feature>
<keyword evidence="5" id="KW-0029">Amino-acid transport</keyword>
<dbReference type="RefSeq" id="WP_344753943.1">
    <property type="nucleotide sequence ID" value="NZ_BAABAE010000002.1"/>
</dbReference>